<keyword evidence="1" id="KW-0853">WD repeat</keyword>
<evidence type="ECO:0000256" key="1">
    <source>
        <dbReference type="PROSITE-ProRule" id="PRU00221"/>
    </source>
</evidence>
<sequence>MSRDGTYLAVAGLGGAEVIRRADGRRVAALGPSFQSVGFAADGTLFPQTAAIWRFRTPGLTMAGRRDLPGGPVEEIAVSPDSASVAPAQGQKAPVLRVEDLAPVRTVGEHPAPLSRVAWSPDGRLVATATDTDTDTDTDTVRLDTGVLAAEVRANSNQRGEIAFTPDGTTLAAGADDWTVTRWHLEPDDAVRRVCALLVTASRHGGDPLPDTCPSR</sequence>
<dbReference type="Gene3D" id="2.130.10.10">
    <property type="entry name" value="YVTN repeat-like/Quinoprotein amine dehydrogenase"/>
    <property type="match status" value="1"/>
</dbReference>
<gene>
    <name evidence="2" type="ORF">SAMN04489716_2293</name>
</gene>
<dbReference type="PROSITE" id="PS50082">
    <property type="entry name" value="WD_REPEATS_2"/>
    <property type="match status" value="1"/>
</dbReference>
<dbReference type="Proteomes" id="UP000198688">
    <property type="component" value="Chromosome I"/>
</dbReference>
<dbReference type="Pfam" id="PF00400">
    <property type="entry name" value="WD40"/>
    <property type="match status" value="2"/>
</dbReference>
<dbReference type="AlphaFoldDB" id="A0A1H1X281"/>
<dbReference type="SMART" id="SM00320">
    <property type="entry name" value="WD40"/>
    <property type="match status" value="2"/>
</dbReference>
<proteinExistence type="predicted"/>
<organism evidence="2 3">
    <name type="scientific">Actinoplanes derwentensis</name>
    <dbReference type="NCBI Taxonomy" id="113562"/>
    <lineage>
        <taxon>Bacteria</taxon>
        <taxon>Bacillati</taxon>
        <taxon>Actinomycetota</taxon>
        <taxon>Actinomycetes</taxon>
        <taxon>Micromonosporales</taxon>
        <taxon>Micromonosporaceae</taxon>
        <taxon>Actinoplanes</taxon>
    </lineage>
</organism>
<reference evidence="2 3" key="1">
    <citation type="submission" date="2016-10" db="EMBL/GenBank/DDBJ databases">
        <authorList>
            <person name="de Groot N.N."/>
        </authorList>
    </citation>
    <scope>NUCLEOTIDE SEQUENCE [LARGE SCALE GENOMIC DNA]</scope>
    <source>
        <strain evidence="2 3">DSM 43941</strain>
    </source>
</reference>
<dbReference type="InterPro" id="IPR015943">
    <property type="entry name" value="WD40/YVTN_repeat-like_dom_sf"/>
</dbReference>
<evidence type="ECO:0000313" key="2">
    <source>
        <dbReference type="EMBL" id="SDT02659.1"/>
    </source>
</evidence>
<accession>A0A1H1X281</accession>
<dbReference type="InterPro" id="IPR001680">
    <property type="entry name" value="WD40_rpt"/>
</dbReference>
<dbReference type="OrthoDB" id="134501at2"/>
<feature type="repeat" description="WD" evidence="1">
    <location>
        <begin position="152"/>
        <end position="193"/>
    </location>
</feature>
<dbReference type="STRING" id="113562.SAMN04489716_2293"/>
<name>A0A1H1X281_9ACTN</name>
<dbReference type="PANTHER" id="PTHR19879:SF9">
    <property type="entry name" value="TRANSCRIPTION INITIATION FACTOR TFIID SUBUNIT 5"/>
    <property type="match status" value="1"/>
</dbReference>
<dbReference type="RefSeq" id="WP_092544091.1">
    <property type="nucleotide sequence ID" value="NZ_BOMJ01000025.1"/>
</dbReference>
<dbReference type="PANTHER" id="PTHR19879">
    <property type="entry name" value="TRANSCRIPTION INITIATION FACTOR TFIID"/>
    <property type="match status" value="1"/>
</dbReference>
<protein>
    <submittedName>
        <fullName evidence="2">Uncharacterized protein</fullName>
    </submittedName>
</protein>
<dbReference type="EMBL" id="LT629758">
    <property type="protein sequence ID" value="SDT02659.1"/>
    <property type="molecule type" value="Genomic_DNA"/>
</dbReference>
<keyword evidence="3" id="KW-1185">Reference proteome</keyword>
<evidence type="ECO:0000313" key="3">
    <source>
        <dbReference type="Proteomes" id="UP000198688"/>
    </source>
</evidence>
<dbReference type="SUPFAM" id="SSF82171">
    <property type="entry name" value="DPP6 N-terminal domain-like"/>
    <property type="match status" value="1"/>
</dbReference>